<keyword evidence="1" id="KW-1133">Transmembrane helix</keyword>
<reference evidence="3 4" key="1">
    <citation type="submission" date="2019-01" db="EMBL/GenBank/DDBJ databases">
        <title>Sequencing of cultivated peanut Arachis hypogaea provides insights into genome evolution and oil improvement.</title>
        <authorList>
            <person name="Chen X."/>
        </authorList>
    </citation>
    <scope>NUCLEOTIDE SEQUENCE [LARGE SCALE GENOMIC DNA]</scope>
    <source>
        <strain evidence="4">cv. Fuhuasheng</strain>
        <tissue evidence="3">Leaves</tissue>
    </source>
</reference>
<gene>
    <name evidence="3" type="ORF">Ahy_Scaffold6g108025</name>
</gene>
<organism evidence="3 4">
    <name type="scientific">Arachis hypogaea</name>
    <name type="common">Peanut</name>
    <dbReference type="NCBI Taxonomy" id="3818"/>
    <lineage>
        <taxon>Eukaryota</taxon>
        <taxon>Viridiplantae</taxon>
        <taxon>Streptophyta</taxon>
        <taxon>Embryophyta</taxon>
        <taxon>Tracheophyta</taxon>
        <taxon>Spermatophyta</taxon>
        <taxon>Magnoliopsida</taxon>
        <taxon>eudicotyledons</taxon>
        <taxon>Gunneridae</taxon>
        <taxon>Pentapetalae</taxon>
        <taxon>rosids</taxon>
        <taxon>fabids</taxon>
        <taxon>Fabales</taxon>
        <taxon>Fabaceae</taxon>
        <taxon>Papilionoideae</taxon>
        <taxon>50 kb inversion clade</taxon>
        <taxon>dalbergioids sensu lato</taxon>
        <taxon>Dalbergieae</taxon>
        <taxon>Pterocarpus clade</taxon>
        <taxon>Arachis</taxon>
    </lineage>
</organism>
<protein>
    <recommendedName>
        <fullName evidence="2">Replication protein A 70 kDa DNA-binding subunit B/D first OB fold domain-containing protein</fullName>
    </recommendedName>
</protein>
<dbReference type="PANTHER" id="PTHR47165">
    <property type="entry name" value="OS03G0429900 PROTEIN"/>
    <property type="match status" value="1"/>
</dbReference>
<dbReference type="CDD" id="cd04480">
    <property type="entry name" value="RPA1_DBD_A_like"/>
    <property type="match status" value="1"/>
</dbReference>
<feature type="domain" description="Replication protein A 70 kDa DNA-binding subunit B/D first OB fold" evidence="2">
    <location>
        <begin position="17"/>
        <end position="134"/>
    </location>
</feature>
<dbReference type="STRING" id="3818.A0A444WPG9"/>
<evidence type="ECO:0000313" key="3">
    <source>
        <dbReference type="EMBL" id="RYQ79301.1"/>
    </source>
</evidence>
<dbReference type="SUPFAM" id="SSF50249">
    <property type="entry name" value="Nucleic acid-binding proteins"/>
    <property type="match status" value="3"/>
</dbReference>
<dbReference type="Proteomes" id="UP000289738">
    <property type="component" value="Unassembled WGS sequence"/>
</dbReference>
<keyword evidence="1" id="KW-0472">Membrane</keyword>
<dbReference type="InterPro" id="IPR012340">
    <property type="entry name" value="NA-bd_OB-fold"/>
</dbReference>
<dbReference type="PANTHER" id="PTHR47165:SF4">
    <property type="entry name" value="OS03G0429900 PROTEIN"/>
    <property type="match status" value="1"/>
</dbReference>
<dbReference type="InterPro" id="IPR003871">
    <property type="entry name" value="RFA1B/D_OB_1st"/>
</dbReference>
<accession>A0A444WPG9</accession>
<dbReference type="Gene3D" id="2.40.50.140">
    <property type="entry name" value="Nucleic acid-binding proteins"/>
    <property type="match status" value="4"/>
</dbReference>
<evidence type="ECO:0000313" key="4">
    <source>
        <dbReference type="Proteomes" id="UP000289738"/>
    </source>
</evidence>
<keyword evidence="1" id="KW-0812">Transmembrane</keyword>
<evidence type="ECO:0000256" key="1">
    <source>
        <dbReference type="SAM" id="Phobius"/>
    </source>
</evidence>
<dbReference type="Pfam" id="PF02721">
    <property type="entry name" value="DUF223"/>
    <property type="match status" value="1"/>
</dbReference>
<dbReference type="EMBL" id="SDMP01000026">
    <property type="protein sequence ID" value="RYQ79301.1"/>
    <property type="molecule type" value="Genomic_DNA"/>
</dbReference>
<feature type="transmembrane region" description="Helical" evidence="1">
    <location>
        <begin position="252"/>
        <end position="272"/>
    </location>
</feature>
<keyword evidence="4" id="KW-1185">Reference proteome</keyword>
<name>A0A444WPG9_ARAHY</name>
<sequence>MDAANKICMVSTDSQQCLRNITPWKEYWKITVRVIRMWSSYDPREETDEPAFLHIVVMDKSVSFYICFETFFNPRLNKIQCTLKKEIINQFQKILKEGELYSISRFTVVPNIGAAKIVKHRYKFLFQFDTEVIPISDVEFPEASYSLETVESVIQMGQDSVYLIDVMGFLISVRDYSDVELDDGKKFKLVLIQLYSNGSYLTCNLFGDFLIIRLALMNAVSQPPIILIQSVKVKIYEELFSDDKVYFDKNNILILIIFILPIIGKIVVQNVIDCTKIMINPDIPEAVCFITRLDPSESYFIDSITLGNGFIVADVDDDFVNLSMNRYIKELRENAVDGFFNVVAKIKSICNNFDWWYYSCVCGYLLELFRNHFSCSECGRKIKNAVKKYKVLVDVEDATGSARFVLYDRPAALLFRKKLIEVVQDLDAEHSVVYATPYPPFFDDVIGKEVVFKVDRKKVRNRPNVGTFKVVNCSDDHRLLPPTVFSPIYEDVIQNPQPHDEISSLGSRISVTSDNIESIEVDMEALGAAYNLTKPDPCVLLAGTITYISNDRNWWYSVCLCGEKIDADQSKLFCHLCLTHCSDGVLRYKVKVYVNHAGGCNALILHDGDVQHLMGRKCSEVLRDDDSFILILTSLFFYCQNEEFHFDASDFLYKLIGKKLVFMVDPQPVESDTICPAYNIFKVSTHEFMLKLIERVENRALNTHKSVCVVNEIVCNKRLASPYRDVPRSTKQKLEDAFSKSIDETWNDNEEASSSMNI</sequence>
<proteinExistence type="predicted"/>
<dbReference type="AlphaFoldDB" id="A0A444WPG9"/>
<evidence type="ECO:0000259" key="2">
    <source>
        <dbReference type="Pfam" id="PF02721"/>
    </source>
</evidence>
<comment type="caution">
    <text evidence="3">The sequence shown here is derived from an EMBL/GenBank/DDBJ whole genome shotgun (WGS) entry which is preliminary data.</text>
</comment>